<reference evidence="2 3" key="1">
    <citation type="journal article" date="2019" name="Int. J. Syst. Evol. Microbiol.">
        <title>The Global Catalogue of Microorganisms (GCM) 10K type strain sequencing project: providing services to taxonomists for standard genome sequencing and annotation.</title>
        <authorList>
            <consortium name="The Broad Institute Genomics Platform"/>
            <consortium name="The Broad Institute Genome Sequencing Center for Infectious Disease"/>
            <person name="Wu L."/>
            <person name="Ma J."/>
        </authorList>
    </citation>
    <scope>NUCLEOTIDE SEQUENCE [LARGE SCALE GENOMIC DNA]</scope>
    <source>
        <strain evidence="2 3">JCM 14900</strain>
    </source>
</reference>
<evidence type="ECO:0000259" key="1">
    <source>
        <dbReference type="Pfam" id="PF18478"/>
    </source>
</evidence>
<dbReference type="InterPro" id="IPR041375">
    <property type="entry name" value="VapC45_PIN-like"/>
</dbReference>
<dbReference type="RefSeq" id="WP_248150217.1">
    <property type="nucleotide sequence ID" value="NZ_BAAAOF010000003.1"/>
</dbReference>
<protein>
    <recommendedName>
        <fullName evidence="1">VapC45 PIN like domain-containing protein</fullName>
    </recommendedName>
</protein>
<evidence type="ECO:0000313" key="2">
    <source>
        <dbReference type="EMBL" id="GAA1925422.1"/>
    </source>
</evidence>
<keyword evidence="3" id="KW-1185">Reference proteome</keyword>
<dbReference type="EMBL" id="BAAAOF010000003">
    <property type="protein sequence ID" value="GAA1925422.1"/>
    <property type="molecule type" value="Genomic_DNA"/>
</dbReference>
<proteinExistence type="predicted"/>
<gene>
    <name evidence="2" type="ORF">GCM10009775_17070</name>
</gene>
<sequence length="132" mass="14718">MTRFLLDRSLGQRSLVSRLRSAGWDASTLAEQFGDQRAQAMRDEEWIGEGTLLGFVLLAKDHKIATRPLEAHAIYHHDARVIVFARGDMTAAQMGNLCLEHSEKIHQVALARGPFVYSIASHGLARKRLNAP</sequence>
<name>A0ABN2PNV0_9MICO</name>
<accession>A0ABN2PNV0</accession>
<organism evidence="2 3">
    <name type="scientific">Microbacterium aoyamense</name>
    <dbReference type="NCBI Taxonomy" id="344166"/>
    <lineage>
        <taxon>Bacteria</taxon>
        <taxon>Bacillati</taxon>
        <taxon>Actinomycetota</taxon>
        <taxon>Actinomycetes</taxon>
        <taxon>Micrococcales</taxon>
        <taxon>Microbacteriaceae</taxon>
        <taxon>Microbacterium</taxon>
    </lineage>
</organism>
<comment type="caution">
    <text evidence="2">The sequence shown here is derived from an EMBL/GenBank/DDBJ whole genome shotgun (WGS) entry which is preliminary data.</text>
</comment>
<dbReference type="Proteomes" id="UP001501343">
    <property type="component" value="Unassembled WGS sequence"/>
</dbReference>
<feature type="domain" description="VapC45 PIN like" evidence="1">
    <location>
        <begin position="3"/>
        <end position="85"/>
    </location>
</feature>
<evidence type="ECO:0000313" key="3">
    <source>
        <dbReference type="Proteomes" id="UP001501343"/>
    </source>
</evidence>
<dbReference type="Pfam" id="PF18478">
    <property type="entry name" value="PIN_10"/>
    <property type="match status" value="1"/>
</dbReference>